<name>A0A919WI33_9BACI</name>
<comment type="caution">
    <text evidence="1">The sequence shown here is derived from an EMBL/GenBank/DDBJ whole genome shotgun (WGS) entry which is preliminary data.</text>
</comment>
<evidence type="ECO:0000313" key="1">
    <source>
        <dbReference type="EMBL" id="GIN62426.1"/>
    </source>
</evidence>
<keyword evidence="2" id="KW-1185">Reference proteome</keyword>
<protein>
    <submittedName>
        <fullName evidence="1">Uncharacterized protein</fullName>
    </submittedName>
</protein>
<dbReference type="AlphaFoldDB" id="A0A919WI33"/>
<proteinExistence type="predicted"/>
<dbReference type="EMBL" id="BORC01000003">
    <property type="protein sequence ID" value="GIN62426.1"/>
    <property type="molecule type" value="Genomic_DNA"/>
</dbReference>
<gene>
    <name evidence="1" type="ORF">J27TS8_24190</name>
</gene>
<reference evidence="1" key="1">
    <citation type="submission" date="2021-03" db="EMBL/GenBank/DDBJ databases">
        <title>Antimicrobial resistance genes in bacteria isolated from Japanese honey, and their potential for conferring macrolide and lincosamide resistance in the American foulbrood pathogen Paenibacillus larvae.</title>
        <authorList>
            <person name="Okamoto M."/>
            <person name="Kumagai M."/>
            <person name="Kanamori H."/>
            <person name="Takamatsu D."/>
        </authorList>
    </citation>
    <scope>NUCLEOTIDE SEQUENCE</scope>
    <source>
        <strain evidence="1">J27TS8</strain>
    </source>
</reference>
<evidence type="ECO:0000313" key="2">
    <source>
        <dbReference type="Proteomes" id="UP000682111"/>
    </source>
</evidence>
<accession>A0A919WI33</accession>
<organism evidence="1 2">
    <name type="scientific">Robertmurraya siralis</name>
    <dbReference type="NCBI Taxonomy" id="77777"/>
    <lineage>
        <taxon>Bacteria</taxon>
        <taxon>Bacillati</taxon>
        <taxon>Bacillota</taxon>
        <taxon>Bacilli</taxon>
        <taxon>Bacillales</taxon>
        <taxon>Bacillaceae</taxon>
        <taxon>Robertmurraya</taxon>
    </lineage>
</organism>
<sequence>MKDSLLMSLCVLYIQNGWDPHVLSNKYGVTESQIGKYLSFLIEKKIIFKISGTFIYILPEEGSYHTIGENRNSILKKEK</sequence>
<dbReference type="Proteomes" id="UP000682111">
    <property type="component" value="Unassembled WGS sequence"/>
</dbReference>